<dbReference type="OrthoDB" id="21470at2759"/>
<dbReference type="EMBL" id="JAACJJ010000003">
    <property type="protein sequence ID" value="KAF5328762.1"/>
    <property type="molecule type" value="Genomic_DNA"/>
</dbReference>
<sequence length="101" mass="11236">MSLLLDADEVEYKHSLRLCVVIVVLVPHREAERPSLRPTVFVSSFLSKVLFEEEEGPIKPGVEDVGEGDEDRRSEFLLHAHFAFGSQTAPKLTEANTGLCV</sequence>
<organism evidence="1 2">
    <name type="scientific">Psilocybe cf. subviscida</name>
    <dbReference type="NCBI Taxonomy" id="2480587"/>
    <lineage>
        <taxon>Eukaryota</taxon>
        <taxon>Fungi</taxon>
        <taxon>Dikarya</taxon>
        <taxon>Basidiomycota</taxon>
        <taxon>Agaricomycotina</taxon>
        <taxon>Agaricomycetes</taxon>
        <taxon>Agaricomycetidae</taxon>
        <taxon>Agaricales</taxon>
        <taxon>Agaricineae</taxon>
        <taxon>Strophariaceae</taxon>
        <taxon>Psilocybe</taxon>
    </lineage>
</organism>
<proteinExistence type="predicted"/>
<comment type="caution">
    <text evidence="1">The sequence shown here is derived from an EMBL/GenBank/DDBJ whole genome shotgun (WGS) entry which is preliminary data.</text>
</comment>
<evidence type="ECO:0000313" key="2">
    <source>
        <dbReference type="Proteomes" id="UP000567179"/>
    </source>
</evidence>
<dbReference type="AlphaFoldDB" id="A0A8H5BUU1"/>
<reference evidence="1 2" key="1">
    <citation type="journal article" date="2020" name="ISME J.">
        <title>Uncovering the hidden diversity of litter-decomposition mechanisms in mushroom-forming fungi.</title>
        <authorList>
            <person name="Floudas D."/>
            <person name="Bentzer J."/>
            <person name="Ahren D."/>
            <person name="Johansson T."/>
            <person name="Persson P."/>
            <person name="Tunlid A."/>
        </authorList>
    </citation>
    <scope>NUCLEOTIDE SEQUENCE [LARGE SCALE GENOMIC DNA]</scope>
    <source>
        <strain evidence="1 2">CBS 101986</strain>
    </source>
</reference>
<keyword evidence="2" id="KW-1185">Reference proteome</keyword>
<protein>
    <submittedName>
        <fullName evidence="1">Uncharacterized protein</fullName>
    </submittedName>
</protein>
<dbReference type="Proteomes" id="UP000567179">
    <property type="component" value="Unassembled WGS sequence"/>
</dbReference>
<accession>A0A8H5BUU1</accession>
<evidence type="ECO:0000313" key="1">
    <source>
        <dbReference type="EMBL" id="KAF5328762.1"/>
    </source>
</evidence>
<gene>
    <name evidence="1" type="ORF">D9619_011563</name>
</gene>
<name>A0A8H5BUU1_9AGAR</name>